<dbReference type="InterPro" id="IPR007599">
    <property type="entry name" value="DER1"/>
</dbReference>
<name>I2GWH9_HENB6</name>
<dbReference type="OrthoDB" id="19102at2759"/>
<organism evidence="9 10">
    <name type="scientific">Henningerozyma blattae (strain ATCC 34711 / CBS 6284 / DSM 70876 / NBRC 10599 / NRRL Y-10934 / UCD 77-7)</name>
    <name type="common">Yeast</name>
    <name type="synonym">Tetrapisispora blattae</name>
    <dbReference type="NCBI Taxonomy" id="1071380"/>
    <lineage>
        <taxon>Eukaryota</taxon>
        <taxon>Fungi</taxon>
        <taxon>Dikarya</taxon>
        <taxon>Ascomycota</taxon>
        <taxon>Saccharomycotina</taxon>
        <taxon>Saccharomycetes</taxon>
        <taxon>Saccharomycetales</taxon>
        <taxon>Saccharomycetaceae</taxon>
        <taxon>Henningerozyma</taxon>
    </lineage>
</organism>
<evidence type="ECO:0000256" key="4">
    <source>
        <dbReference type="ARBA" id="ARBA00022824"/>
    </source>
</evidence>
<feature type="transmembrane region" description="Helical" evidence="7">
    <location>
        <begin position="124"/>
        <end position="143"/>
    </location>
</feature>
<dbReference type="RefSeq" id="XP_004178000.1">
    <property type="nucleotide sequence ID" value="XM_004177952.1"/>
</dbReference>
<evidence type="ECO:0000313" key="10">
    <source>
        <dbReference type="Proteomes" id="UP000002866"/>
    </source>
</evidence>
<evidence type="ECO:0000256" key="2">
    <source>
        <dbReference type="ARBA" id="ARBA00008917"/>
    </source>
</evidence>
<dbReference type="Proteomes" id="UP000002866">
    <property type="component" value="Chromosome 1"/>
</dbReference>
<sequence>MTIHTLGDKKLRDEDKERDRDKERDQKSPSSPAQDPLPPVTRVLIAGLVLVAFCIYSTILDPSTLVYSYTRAVKQCQIWRLVSGTLLVPFDPSQKGIGLVMELYNFYTRSVFLENNLFACWQDYAWYLVCIVGGVELAASVLFPPWQAVFIYHGLSSAMAFNWAMSDQTRHGRVVVYGVLPVPGYAYPLLDLVLTWLFGGAGAFQVALAGIGAGYLWQAADTGTWGVLQWELWPDSVRGGRVVAGQCRSPVGRGFGRARGARLGAGGAGGRERGEVAVLARAAAAARAREKRE</sequence>
<accession>I2GWH9</accession>
<dbReference type="GeneID" id="14493346"/>
<feature type="region of interest" description="Disordered" evidence="8">
    <location>
        <begin position="1"/>
        <end position="38"/>
    </location>
</feature>
<keyword evidence="6 7" id="KW-0472">Membrane</keyword>
<dbReference type="Pfam" id="PF04511">
    <property type="entry name" value="DER1"/>
    <property type="match status" value="1"/>
</dbReference>
<keyword evidence="3 7" id="KW-0812">Transmembrane</keyword>
<evidence type="ECO:0000256" key="7">
    <source>
        <dbReference type="RuleBase" id="RU363059"/>
    </source>
</evidence>
<comment type="subcellular location">
    <subcellularLocation>
        <location evidence="1 7">Endoplasmic reticulum membrane</location>
        <topology evidence="1 7">Multi-pass membrane protein</topology>
    </subcellularLocation>
</comment>
<dbReference type="InterPro" id="IPR035952">
    <property type="entry name" value="Rhomboid-like_sf"/>
</dbReference>
<gene>
    <name evidence="9" type="primary">TBLA0A06900</name>
    <name evidence="9" type="ORF">TBLA_0A06900</name>
</gene>
<evidence type="ECO:0000256" key="3">
    <source>
        <dbReference type="ARBA" id="ARBA00022692"/>
    </source>
</evidence>
<feature type="transmembrane region" description="Helical" evidence="7">
    <location>
        <begin position="196"/>
        <end position="217"/>
    </location>
</feature>
<evidence type="ECO:0000256" key="8">
    <source>
        <dbReference type="SAM" id="MobiDB-lite"/>
    </source>
</evidence>
<dbReference type="HOGENOM" id="CLU_950538_0_0_1"/>
<keyword evidence="10" id="KW-1185">Reference proteome</keyword>
<dbReference type="SUPFAM" id="SSF144091">
    <property type="entry name" value="Rhomboid-like"/>
    <property type="match status" value="1"/>
</dbReference>
<evidence type="ECO:0000256" key="6">
    <source>
        <dbReference type="ARBA" id="ARBA00023136"/>
    </source>
</evidence>
<reference evidence="9 10" key="1">
    <citation type="journal article" date="2011" name="Proc. Natl. Acad. Sci. U.S.A.">
        <title>Evolutionary erosion of yeast sex chromosomes by mating-type switching accidents.</title>
        <authorList>
            <person name="Gordon J.L."/>
            <person name="Armisen D."/>
            <person name="Proux-Wera E."/>
            <person name="Oheigeartaigh S.S."/>
            <person name="Byrne K.P."/>
            <person name="Wolfe K.H."/>
        </authorList>
    </citation>
    <scope>NUCLEOTIDE SEQUENCE [LARGE SCALE GENOMIC DNA]</scope>
    <source>
        <strain evidence="10">ATCC 34711 / CBS 6284 / DSM 70876 / NBRC 10599 / NRRL Y-10934 / UCD 77-7</strain>
    </source>
</reference>
<keyword evidence="5 7" id="KW-1133">Transmembrane helix</keyword>
<dbReference type="GO" id="GO:0006950">
    <property type="term" value="P:response to stress"/>
    <property type="evidence" value="ECO:0007669"/>
    <property type="project" value="UniProtKB-ARBA"/>
</dbReference>
<dbReference type="GO" id="GO:0005789">
    <property type="term" value="C:endoplasmic reticulum membrane"/>
    <property type="evidence" value="ECO:0007669"/>
    <property type="project" value="UniProtKB-SubCell"/>
</dbReference>
<comment type="similarity">
    <text evidence="2 7">Belongs to the derlin family.</text>
</comment>
<proteinExistence type="inferred from homology"/>
<protein>
    <recommendedName>
        <fullName evidence="7">Derlin</fullName>
    </recommendedName>
</protein>
<evidence type="ECO:0000256" key="1">
    <source>
        <dbReference type="ARBA" id="ARBA00004477"/>
    </source>
</evidence>
<evidence type="ECO:0000256" key="5">
    <source>
        <dbReference type="ARBA" id="ARBA00022989"/>
    </source>
</evidence>
<dbReference type="InParanoid" id="I2GWH9"/>
<feature type="compositionally biased region" description="Basic and acidic residues" evidence="8">
    <location>
        <begin position="1"/>
        <end position="27"/>
    </location>
</feature>
<dbReference type="AlphaFoldDB" id="I2GWH9"/>
<comment type="function">
    <text evidence="7">May be involved in the degradation of misfolded endoplasmic reticulum (ER) luminal proteins.</text>
</comment>
<dbReference type="KEGG" id="tbl:TBLA_0A06900"/>
<dbReference type="PANTHER" id="PTHR11009">
    <property type="entry name" value="DER1-LIKE PROTEIN, DERLIN"/>
    <property type="match status" value="1"/>
</dbReference>
<keyword evidence="4 7" id="KW-0256">Endoplasmic reticulum</keyword>
<evidence type="ECO:0000313" key="9">
    <source>
        <dbReference type="EMBL" id="CCH58481.1"/>
    </source>
</evidence>
<dbReference type="eggNOG" id="KOG0858">
    <property type="taxonomic scope" value="Eukaryota"/>
</dbReference>
<feature type="transmembrane region" description="Helical" evidence="7">
    <location>
        <begin position="40"/>
        <end position="59"/>
    </location>
</feature>
<dbReference type="EMBL" id="HE806316">
    <property type="protein sequence ID" value="CCH58481.1"/>
    <property type="molecule type" value="Genomic_DNA"/>
</dbReference>
<dbReference type="STRING" id="1071380.I2GWH9"/>
<dbReference type="FunCoup" id="I2GWH9">
    <property type="interactions" value="525"/>
</dbReference>
<comment type="caution">
    <text evidence="7">Lacks conserved residue(s) required for the propagation of feature annotation.</text>
</comment>